<dbReference type="InterPro" id="IPR059000">
    <property type="entry name" value="ATPase_P-type_domA"/>
</dbReference>
<comment type="subcellular location">
    <subcellularLocation>
        <location evidence="1">Membrane</location>
        <topology evidence="1">Multi-pass membrane protein</topology>
    </subcellularLocation>
</comment>
<dbReference type="InterPro" id="IPR018303">
    <property type="entry name" value="ATPase_P-typ_P_site"/>
</dbReference>
<protein>
    <submittedName>
        <fullName evidence="8">ATPase</fullName>
    </submittedName>
</protein>
<dbReference type="Pfam" id="PF00122">
    <property type="entry name" value="E1-E2_ATPase"/>
    <property type="match status" value="1"/>
</dbReference>
<dbReference type="RefSeq" id="WP_096919687.1">
    <property type="nucleotide sequence ID" value="NZ_CP029487.1"/>
</dbReference>
<keyword evidence="3" id="KW-1278">Translocase</keyword>
<feature type="transmembrane region" description="Helical" evidence="6">
    <location>
        <begin position="665"/>
        <end position="688"/>
    </location>
</feature>
<evidence type="ECO:0000256" key="2">
    <source>
        <dbReference type="ARBA" id="ARBA00022692"/>
    </source>
</evidence>
<dbReference type="PRINTS" id="PR00120">
    <property type="entry name" value="HATPASE"/>
</dbReference>
<evidence type="ECO:0000256" key="3">
    <source>
        <dbReference type="ARBA" id="ARBA00022967"/>
    </source>
</evidence>
<evidence type="ECO:0000313" key="8">
    <source>
        <dbReference type="EMBL" id="QCT70668.1"/>
    </source>
</evidence>
<dbReference type="Pfam" id="PF00702">
    <property type="entry name" value="Hydrolase"/>
    <property type="match status" value="1"/>
</dbReference>
<dbReference type="InterPro" id="IPR044492">
    <property type="entry name" value="P_typ_ATPase_HD_dom"/>
</dbReference>
<dbReference type="AlphaFoldDB" id="A0A2A5TA82"/>
<sequence>MTEKNLINGLSEKEVTQRVQEGKQNLAQSVMTKTTGEIIRRNVFTLFNLMNLLIAIALFCVGAYSNMVFIGIIILNMIIGIAQEIKAKKTVEKLSLLSVPSVTVLRDGKEKTIATDEVVQEDVMVLSAGQQICCDGIVLSGDAEVNEALLTGEADAVGKRNGDDLLSGSSLVSGRCLAKVTHVGGDNYAFKIAREAKQVKEQSSELMQSMRKVTRITSLFIIPLGMILFLEAFVLRSDPLFISVVSTSAGLLGMLPKGLVLLISVSLAGGVIKLAKNKILIQDMFSLETLSHVDVLCLDKTGTLTEGKMEVERILPFENTIAKKVKLEPLMGSFLKHSIDNNATFQALKAYFKESSTYAVYSSVAFSSERKWAAMTFEKGDTLVIGAPEKVLQGEIPNALKTEIKRGRRVLVVSIAKGTMTSQTNLSETKLTPIAGIVIRDRIRQSAPKILNYFRKQGVTVKVISGDNPVTASMVAKDAGLKNYDKAIDMMSVGENVDFRKIAEKYTVFGRTTPQQKKKLVQALKAEGHSVAMTGDGVNDLLALKEADCSIAMGNGSDAARQAAQVVLLESDFSALPGLLLEGRRVVNNVTRAAGVFFIKTIYSVVLTFICVLTNIAFPFLPIQITLIDAAIEAYPSFVTAFEADGRRIRERFLPSALRKALPNAVAIIAAFLLINFAAVLGVVQIGMVEKTTILYLLAGLLSMQAVIKNNMPFTKLRLFVVVTMAAGYFGAVFLFSHLLGLEMALNTGALLLFGAVLVIAFGIERILTKCVRNDNGKKMAIGKRPFSSRYSIFQKEQR</sequence>
<dbReference type="SUPFAM" id="SSF81665">
    <property type="entry name" value="Calcium ATPase, transmembrane domain M"/>
    <property type="match status" value="1"/>
</dbReference>
<dbReference type="InterPro" id="IPR008250">
    <property type="entry name" value="ATPase_P-typ_transduc_dom_A_sf"/>
</dbReference>
<dbReference type="InterPro" id="IPR001757">
    <property type="entry name" value="P_typ_ATPase"/>
</dbReference>
<feature type="transmembrane region" description="Helical" evidence="6">
    <location>
        <begin position="216"/>
        <end position="235"/>
    </location>
</feature>
<dbReference type="InterPro" id="IPR023214">
    <property type="entry name" value="HAD_sf"/>
</dbReference>
<dbReference type="PROSITE" id="PS00154">
    <property type="entry name" value="ATPASE_E1_E2"/>
    <property type="match status" value="1"/>
</dbReference>
<feature type="transmembrane region" description="Helical" evidence="6">
    <location>
        <begin position="255"/>
        <end position="275"/>
    </location>
</feature>
<dbReference type="NCBIfam" id="TIGR01494">
    <property type="entry name" value="ATPase_P-type"/>
    <property type="match status" value="2"/>
</dbReference>
<organism evidence="8 9">
    <name type="scientific">Eubacterium maltosivorans</name>
    <dbReference type="NCBI Taxonomy" id="2041044"/>
    <lineage>
        <taxon>Bacteria</taxon>
        <taxon>Bacillati</taxon>
        <taxon>Bacillota</taxon>
        <taxon>Clostridia</taxon>
        <taxon>Eubacteriales</taxon>
        <taxon>Eubacteriaceae</taxon>
        <taxon>Eubacterium</taxon>
    </lineage>
</organism>
<dbReference type="SUPFAM" id="SSF81653">
    <property type="entry name" value="Calcium ATPase, transduction domain A"/>
    <property type="match status" value="1"/>
</dbReference>
<dbReference type="SUPFAM" id="SSF56784">
    <property type="entry name" value="HAD-like"/>
    <property type="match status" value="1"/>
</dbReference>
<feature type="transmembrane region" description="Helical" evidence="6">
    <location>
        <begin position="594"/>
        <end position="617"/>
    </location>
</feature>
<name>A0A2A5TA82_EUBML</name>
<dbReference type="SFLD" id="SFLDG00002">
    <property type="entry name" value="C1.7:_P-type_atpase_like"/>
    <property type="match status" value="1"/>
</dbReference>
<dbReference type="KEGG" id="emt:CPZ25_004775"/>
<keyword evidence="4 6" id="KW-1133">Transmembrane helix</keyword>
<dbReference type="GO" id="GO:0016020">
    <property type="term" value="C:membrane"/>
    <property type="evidence" value="ECO:0007669"/>
    <property type="project" value="UniProtKB-SubCell"/>
</dbReference>
<evidence type="ECO:0000256" key="1">
    <source>
        <dbReference type="ARBA" id="ARBA00004141"/>
    </source>
</evidence>
<keyword evidence="9" id="KW-1185">Reference proteome</keyword>
<dbReference type="InterPro" id="IPR023298">
    <property type="entry name" value="ATPase_P-typ_TM_dom_sf"/>
</dbReference>
<dbReference type="PRINTS" id="PR00119">
    <property type="entry name" value="CATATPASE"/>
</dbReference>
<dbReference type="GO" id="GO:0005524">
    <property type="term" value="F:ATP binding"/>
    <property type="evidence" value="ECO:0007669"/>
    <property type="project" value="InterPro"/>
</dbReference>
<feature type="domain" description="P-type ATPase A" evidence="7">
    <location>
        <begin position="98"/>
        <end position="196"/>
    </location>
</feature>
<evidence type="ECO:0000256" key="4">
    <source>
        <dbReference type="ARBA" id="ARBA00022989"/>
    </source>
</evidence>
<dbReference type="Gene3D" id="3.40.50.1000">
    <property type="entry name" value="HAD superfamily/HAD-like"/>
    <property type="match status" value="1"/>
</dbReference>
<evidence type="ECO:0000256" key="5">
    <source>
        <dbReference type="ARBA" id="ARBA00023136"/>
    </source>
</evidence>
<accession>A0A2A5TA82</accession>
<dbReference type="PANTHER" id="PTHR42861">
    <property type="entry name" value="CALCIUM-TRANSPORTING ATPASE"/>
    <property type="match status" value="1"/>
</dbReference>
<gene>
    <name evidence="8" type="ORF">CPZ25_004775</name>
</gene>
<proteinExistence type="predicted"/>
<dbReference type="SFLD" id="SFLDF00027">
    <property type="entry name" value="p-type_atpase"/>
    <property type="match status" value="1"/>
</dbReference>
<feature type="transmembrane region" description="Helical" evidence="6">
    <location>
        <begin position="52"/>
        <end position="79"/>
    </location>
</feature>
<dbReference type="Proteomes" id="UP000218387">
    <property type="component" value="Chromosome"/>
</dbReference>
<dbReference type="Gene3D" id="1.20.1110.10">
    <property type="entry name" value="Calcium-transporting ATPase, transmembrane domain"/>
    <property type="match status" value="1"/>
</dbReference>
<feature type="transmembrane region" description="Helical" evidence="6">
    <location>
        <begin position="745"/>
        <end position="764"/>
    </location>
</feature>
<dbReference type="InterPro" id="IPR023299">
    <property type="entry name" value="ATPase_P-typ_cyto_dom_N"/>
</dbReference>
<dbReference type="Gene3D" id="2.70.150.10">
    <property type="entry name" value="Calcium-transporting ATPase, cytoplasmic transduction domain A"/>
    <property type="match status" value="1"/>
</dbReference>
<feature type="transmembrane region" description="Helical" evidence="6">
    <location>
        <begin position="719"/>
        <end position="739"/>
    </location>
</feature>
<dbReference type="EMBL" id="CP029487">
    <property type="protein sequence ID" value="QCT70668.1"/>
    <property type="molecule type" value="Genomic_DNA"/>
</dbReference>
<evidence type="ECO:0000256" key="6">
    <source>
        <dbReference type="SAM" id="Phobius"/>
    </source>
</evidence>
<reference evidence="8 9" key="1">
    <citation type="submission" date="2018-05" db="EMBL/GenBank/DDBJ databases">
        <title>Genome comparison of Eubacterium sp.</title>
        <authorList>
            <person name="Feng Y."/>
            <person name="Sanchez-Andrea I."/>
            <person name="Stams A.J.M."/>
            <person name="De Vos W.M."/>
        </authorList>
    </citation>
    <scope>NUCLEOTIDE SEQUENCE [LARGE SCALE GENOMIC DNA]</scope>
    <source>
        <strain evidence="8 9">YI</strain>
    </source>
</reference>
<keyword evidence="2 6" id="KW-0812">Transmembrane</keyword>
<evidence type="ECO:0000259" key="7">
    <source>
        <dbReference type="Pfam" id="PF00122"/>
    </source>
</evidence>
<dbReference type="InterPro" id="IPR036412">
    <property type="entry name" value="HAD-like_sf"/>
</dbReference>
<dbReference type="Gene3D" id="3.40.1110.10">
    <property type="entry name" value="Calcium-transporting ATPase, cytoplasmic domain N"/>
    <property type="match status" value="1"/>
</dbReference>
<dbReference type="SFLD" id="SFLDS00003">
    <property type="entry name" value="Haloacid_Dehalogenase"/>
    <property type="match status" value="1"/>
</dbReference>
<evidence type="ECO:0000313" key="9">
    <source>
        <dbReference type="Proteomes" id="UP000218387"/>
    </source>
</evidence>
<dbReference type="GO" id="GO:0016887">
    <property type="term" value="F:ATP hydrolysis activity"/>
    <property type="evidence" value="ECO:0007669"/>
    <property type="project" value="InterPro"/>
</dbReference>
<keyword evidence="5 6" id="KW-0472">Membrane</keyword>